<dbReference type="GO" id="GO:0016740">
    <property type="term" value="F:transferase activity"/>
    <property type="evidence" value="ECO:0007669"/>
    <property type="project" value="InterPro"/>
</dbReference>
<keyword evidence="5" id="KW-1185">Reference proteome</keyword>
<feature type="domain" description="RING-type" evidence="3">
    <location>
        <begin position="86"/>
        <end position="128"/>
    </location>
</feature>
<dbReference type="InterPro" id="IPR013083">
    <property type="entry name" value="Znf_RING/FYVE/PHD"/>
</dbReference>
<dbReference type="Gene3D" id="3.30.40.10">
    <property type="entry name" value="Zinc/RING finger domain, C3HC4 (zinc finger)"/>
    <property type="match status" value="1"/>
</dbReference>
<reference evidence="4" key="1">
    <citation type="submission" date="2024-03" db="EMBL/GenBank/DDBJ databases">
        <title>WGS assembly of Saponaria officinalis var. Norfolk2.</title>
        <authorList>
            <person name="Jenkins J."/>
            <person name="Shu S."/>
            <person name="Grimwood J."/>
            <person name="Barry K."/>
            <person name="Goodstein D."/>
            <person name="Schmutz J."/>
            <person name="Leebens-Mack J."/>
            <person name="Osbourn A."/>
        </authorList>
    </citation>
    <scope>NUCLEOTIDE SEQUENCE [LARGE SCALE GENOMIC DNA]</scope>
    <source>
        <strain evidence="4">JIC</strain>
    </source>
</reference>
<comment type="caution">
    <text evidence="4">The sequence shown here is derived from an EMBL/GenBank/DDBJ whole genome shotgun (WGS) entry which is preliminary data.</text>
</comment>
<feature type="signal peptide" evidence="2">
    <location>
        <begin position="1"/>
        <end position="29"/>
    </location>
</feature>
<dbReference type="Pfam" id="PF13639">
    <property type="entry name" value="zf-RING_2"/>
    <property type="match status" value="1"/>
</dbReference>
<dbReference type="EMBL" id="JBDFQZ010000014">
    <property type="protein sequence ID" value="KAK9665256.1"/>
    <property type="molecule type" value="Genomic_DNA"/>
</dbReference>
<keyword evidence="2" id="KW-0732">Signal</keyword>
<name>A0AAW1GNH0_SAPOF</name>
<evidence type="ECO:0000313" key="4">
    <source>
        <dbReference type="EMBL" id="KAK9665256.1"/>
    </source>
</evidence>
<gene>
    <name evidence="4" type="ORF">RND81_14G100500</name>
</gene>
<proteinExistence type="predicted"/>
<keyword evidence="1" id="KW-0862">Zinc</keyword>
<dbReference type="PROSITE" id="PS50089">
    <property type="entry name" value="ZF_RING_2"/>
    <property type="match status" value="1"/>
</dbReference>
<dbReference type="AlphaFoldDB" id="A0AAW1GNH0"/>
<dbReference type="GO" id="GO:0016567">
    <property type="term" value="P:protein ubiquitination"/>
    <property type="evidence" value="ECO:0007669"/>
    <property type="project" value="InterPro"/>
</dbReference>
<dbReference type="SMART" id="SM00184">
    <property type="entry name" value="RING"/>
    <property type="match status" value="1"/>
</dbReference>
<accession>A0AAW1GNH0</accession>
<evidence type="ECO:0000313" key="5">
    <source>
        <dbReference type="Proteomes" id="UP001443914"/>
    </source>
</evidence>
<dbReference type="GO" id="GO:0008270">
    <property type="term" value="F:zinc ion binding"/>
    <property type="evidence" value="ECO:0007669"/>
    <property type="project" value="UniProtKB-KW"/>
</dbReference>
<evidence type="ECO:0000256" key="1">
    <source>
        <dbReference type="PROSITE-ProRule" id="PRU00175"/>
    </source>
</evidence>
<evidence type="ECO:0000259" key="3">
    <source>
        <dbReference type="PROSITE" id="PS50089"/>
    </source>
</evidence>
<feature type="chain" id="PRO_5043743795" description="RING-type domain-containing protein" evidence="2">
    <location>
        <begin position="30"/>
        <end position="140"/>
    </location>
</feature>
<keyword evidence="1" id="KW-0863">Zinc-finger</keyword>
<dbReference type="InterPro" id="IPR044289">
    <property type="entry name" value="ATL67-70"/>
</dbReference>
<sequence length="140" mass="15483">MVDIYIPIAIVLALAFILAWCWTCRPSQAQVVVAVASMMGQELQPPPTAEPAVEVPKGLAQETIDSYPRVVIGESGRMIQPDDDTCPICLIEYHTKDVLKILPMCLHRFHVNCLDEWLVSNGSCPICRVDLPCLSTHVDP</sequence>
<dbReference type="PANTHER" id="PTHR46592">
    <property type="entry name" value="RING-H2 FINGER PROTEIN ATL67"/>
    <property type="match status" value="1"/>
</dbReference>
<dbReference type="InterPro" id="IPR001841">
    <property type="entry name" value="Znf_RING"/>
</dbReference>
<dbReference type="PANTHER" id="PTHR46592:SF14">
    <property type="entry name" value="RING-TYPE DOMAIN-CONTAINING PROTEIN"/>
    <property type="match status" value="1"/>
</dbReference>
<evidence type="ECO:0000256" key="2">
    <source>
        <dbReference type="SAM" id="SignalP"/>
    </source>
</evidence>
<organism evidence="4 5">
    <name type="scientific">Saponaria officinalis</name>
    <name type="common">Common soapwort</name>
    <name type="synonym">Lychnis saponaria</name>
    <dbReference type="NCBI Taxonomy" id="3572"/>
    <lineage>
        <taxon>Eukaryota</taxon>
        <taxon>Viridiplantae</taxon>
        <taxon>Streptophyta</taxon>
        <taxon>Embryophyta</taxon>
        <taxon>Tracheophyta</taxon>
        <taxon>Spermatophyta</taxon>
        <taxon>Magnoliopsida</taxon>
        <taxon>eudicotyledons</taxon>
        <taxon>Gunneridae</taxon>
        <taxon>Pentapetalae</taxon>
        <taxon>Caryophyllales</taxon>
        <taxon>Caryophyllaceae</taxon>
        <taxon>Caryophylleae</taxon>
        <taxon>Saponaria</taxon>
    </lineage>
</organism>
<protein>
    <recommendedName>
        <fullName evidence="3">RING-type domain-containing protein</fullName>
    </recommendedName>
</protein>
<dbReference type="Proteomes" id="UP001443914">
    <property type="component" value="Unassembled WGS sequence"/>
</dbReference>
<dbReference type="SUPFAM" id="SSF57850">
    <property type="entry name" value="RING/U-box"/>
    <property type="match status" value="1"/>
</dbReference>
<keyword evidence="1" id="KW-0479">Metal-binding</keyword>